<dbReference type="SUPFAM" id="SSF56219">
    <property type="entry name" value="DNase I-like"/>
    <property type="match status" value="1"/>
</dbReference>
<evidence type="ECO:0000313" key="1">
    <source>
        <dbReference type="EMBL" id="CAB4278272.1"/>
    </source>
</evidence>
<organism evidence="1 3">
    <name type="scientific">Prunus armeniaca</name>
    <name type="common">Apricot</name>
    <name type="synonym">Armeniaca vulgaris</name>
    <dbReference type="NCBI Taxonomy" id="36596"/>
    <lineage>
        <taxon>Eukaryota</taxon>
        <taxon>Viridiplantae</taxon>
        <taxon>Streptophyta</taxon>
        <taxon>Embryophyta</taxon>
        <taxon>Tracheophyta</taxon>
        <taxon>Spermatophyta</taxon>
        <taxon>Magnoliopsida</taxon>
        <taxon>eudicotyledons</taxon>
        <taxon>Gunneridae</taxon>
        <taxon>Pentapetalae</taxon>
        <taxon>rosids</taxon>
        <taxon>fabids</taxon>
        <taxon>Rosales</taxon>
        <taxon>Rosaceae</taxon>
        <taxon>Amygdaloideae</taxon>
        <taxon>Amygdaleae</taxon>
        <taxon>Prunus</taxon>
    </lineage>
</organism>
<sequence length="226" mass="26228">METKKTTRQIEDEVTVSLQSYSKGHIDVFIKWVEQIGFRFTGNEYSKAFLGAIAQMREFGEALDDYGLMVINYTGYKFTWTNRWQCEGNVKLWLDRVVANDEMLLAFPDMRTHHINSFVSNHLPTLLIFGVSNTGKRHHHFMFEEMWITIDGCQETITQAWGSEGGTVVDKIMQIRGVQDKLNAIHGRELTPHAAQYQRQLTNELDVLLEQEETLLRQRSRSVVKI</sequence>
<evidence type="ECO:0000313" key="3">
    <source>
        <dbReference type="Proteomes" id="UP000507222"/>
    </source>
</evidence>
<reference evidence="4" key="1">
    <citation type="journal article" date="2020" name="Genome Biol.">
        <title>Gamete binning: chromosome-level and haplotype-resolved genome assembly enabled by high-throughput single-cell sequencing of gamete genomes.</title>
        <authorList>
            <person name="Campoy J.A."/>
            <person name="Sun H."/>
            <person name="Goel M."/>
            <person name="Jiao W.-B."/>
            <person name="Folz-Donahue K."/>
            <person name="Wang N."/>
            <person name="Rubio M."/>
            <person name="Liu C."/>
            <person name="Kukat C."/>
            <person name="Ruiz D."/>
            <person name="Huettel B."/>
            <person name="Schneeberger K."/>
        </authorList>
    </citation>
    <scope>NUCLEOTIDE SEQUENCE [LARGE SCALE GENOMIC DNA]</scope>
    <source>
        <strain evidence="4">cv. Rojo Pasion</strain>
    </source>
</reference>
<gene>
    <name evidence="1" type="ORF">CURHAP_LOCUS28781</name>
    <name evidence="2" type="ORF">ORAREDHAP_LOCUS28566</name>
</gene>
<evidence type="ECO:0008006" key="5">
    <source>
        <dbReference type="Google" id="ProtNLM"/>
    </source>
</evidence>
<dbReference type="OrthoDB" id="1113909at2759"/>
<keyword evidence="4" id="KW-1185">Reference proteome</keyword>
<dbReference type="EMBL" id="CAEKDK010000004">
    <property type="protein sequence ID" value="CAB4278272.1"/>
    <property type="molecule type" value="Genomic_DNA"/>
</dbReference>
<dbReference type="InterPro" id="IPR036691">
    <property type="entry name" value="Endo/exonu/phosph_ase_sf"/>
</dbReference>
<dbReference type="AlphaFoldDB" id="A0A6J5UQG3"/>
<accession>A0A6J5UQG3</accession>
<name>A0A6J5UQG3_PRUAR</name>
<proteinExistence type="predicted"/>
<evidence type="ECO:0000313" key="2">
    <source>
        <dbReference type="EMBL" id="CAB4308740.1"/>
    </source>
</evidence>
<evidence type="ECO:0000313" key="4">
    <source>
        <dbReference type="Proteomes" id="UP000507245"/>
    </source>
</evidence>
<dbReference type="Proteomes" id="UP000507222">
    <property type="component" value="Unassembled WGS sequence"/>
</dbReference>
<dbReference type="Proteomes" id="UP000507245">
    <property type="component" value="Unassembled WGS sequence"/>
</dbReference>
<dbReference type="PANTHER" id="PTHR33710:SF77">
    <property type="entry name" value="DNASE I-LIKE SUPERFAMILY PROTEIN"/>
    <property type="match status" value="1"/>
</dbReference>
<dbReference type="PANTHER" id="PTHR33710">
    <property type="entry name" value="BNAC02G09200D PROTEIN"/>
    <property type="match status" value="1"/>
</dbReference>
<dbReference type="EMBL" id="CAEKKB010000004">
    <property type="protein sequence ID" value="CAB4308740.1"/>
    <property type="molecule type" value="Genomic_DNA"/>
</dbReference>
<protein>
    <recommendedName>
        <fullName evidence="5">Endonuclease/exonuclease/phosphatase domain-containing protein</fullName>
    </recommendedName>
</protein>
<reference evidence="1 3" key="2">
    <citation type="submission" date="2020-05" db="EMBL/GenBank/DDBJ databases">
        <authorList>
            <person name="Campoy J."/>
            <person name="Schneeberger K."/>
            <person name="Spophaly S."/>
        </authorList>
    </citation>
    <scope>NUCLEOTIDE SEQUENCE [LARGE SCALE GENOMIC DNA]</scope>
    <source>
        <strain evidence="1">PruArmRojPasFocal</strain>
    </source>
</reference>